<evidence type="ECO:0000256" key="4">
    <source>
        <dbReference type="ARBA" id="ARBA00023163"/>
    </source>
</evidence>
<dbReference type="PRINTS" id="PR00039">
    <property type="entry name" value="HTHLYSR"/>
</dbReference>
<sequence>MVTIKQVEAAHWVEKLGSFHAAAERLNTTQSTISKRIQELEQSLGFAVFDRSHKMSQLTVQGRGLLDDFSAMLSLHHKIEHYASSDEGYSGYFHLGATEMVALTWLPKLIGAITARFPNINLKTSINMTHELQAKFSEYKLDLVLCPMTHSEALAGQPSVPLQPLESAWMCGSGFSLGRQGILSPQDIAGLPLLTFNEGSLLHQTVVKTLAEHGHTARQTITCSSMIALAELVREGLGIAYLPREYFQAYGGLSVVHTSMAMRPLQYAAIYRDDLIASQIARLAQDHCRFARPGA</sequence>
<dbReference type="Proteomes" id="UP001234585">
    <property type="component" value="Plasmid unnamed1"/>
</dbReference>
<keyword evidence="6" id="KW-1185">Reference proteome</keyword>
<keyword evidence="4" id="KW-0804">Transcription</keyword>
<dbReference type="InterPro" id="IPR005119">
    <property type="entry name" value="LysR_subst-bd"/>
</dbReference>
<dbReference type="InterPro" id="IPR036390">
    <property type="entry name" value="WH_DNA-bd_sf"/>
</dbReference>
<evidence type="ECO:0000256" key="2">
    <source>
        <dbReference type="ARBA" id="ARBA00023015"/>
    </source>
</evidence>
<name>A0AA50CNJ0_9HYPH</name>
<keyword evidence="5" id="KW-0614">Plasmid</keyword>
<dbReference type="RefSeq" id="WP_247222420.1">
    <property type="nucleotide sequence ID" value="NZ_CP132303.1"/>
</dbReference>
<dbReference type="PROSITE" id="PS50931">
    <property type="entry name" value="HTH_LYSR"/>
    <property type="match status" value="1"/>
</dbReference>
<proteinExistence type="inferred from homology"/>
<reference evidence="5 6" key="1">
    <citation type="submission" date="2023-08" db="EMBL/GenBank/DDBJ databases">
        <title>Pathogen: clinical or host-associated sample.</title>
        <authorList>
            <person name="Hergert J."/>
            <person name="Casey R."/>
            <person name="Wagner J."/>
            <person name="Young E.L."/>
            <person name="Oakeson K.F."/>
        </authorList>
    </citation>
    <scope>NUCLEOTIDE SEQUENCE [LARGE SCALE GENOMIC DNA]</scope>
    <source>
        <strain evidence="5 6">1760953</strain>
        <plasmid evidence="5 6">unnamed1</plasmid>
    </source>
</reference>
<evidence type="ECO:0000313" key="6">
    <source>
        <dbReference type="Proteomes" id="UP001234585"/>
    </source>
</evidence>
<dbReference type="CDD" id="cd05466">
    <property type="entry name" value="PBP2_LTTR_substrate"/>
    <property type="match status" value="1"/>
</dbReference>
<dbReference type="InterPro" id="IPR036388">
    <property type="entry name" value="WH-like_DNA-bd_sf"/>
</dbReference>
<dbReference type="PANTHER" id="PTHR30126:SF77">
    <property type="entry name" value="TRANSCRIPTIONAL REGULATORY PROTEIN"/>
    <property type="match status" value="1"/>
</dbReference>
<dbReference type="Pfam" id="PF03466">
    <property type="entry name" value="LysR_substrate"/>
    <property type="match status" value="1"/>
</dbReference>
<evidence type="ECO:0000313" key="5">
    <source>
        <dbReference type="EMBL" id="WLS00021.1"/>
    </source>
</evidence>
<dbReference type="PANTHER" id="PTHR30126">
    <property type="entry name" value="HTH-TYPE TRANSCRIPTIONAL REGULATOR"/>
    <property type="match status" value="1"/>
</dbReference>
<comment type="similarity">
    <text evidence="1">Belongs to the LysR transcriptional regulatory family.</text>
</comment>
<evidence type="ECO:0000256" key="3">
    <source>
        <dbReference type="ARBA" id="ARBA00023125"/>
    </source>
</evidence>
<evidence type="ECO:0000256" key="1">
    <source>
        <dbReference type="ARBA" id="ARBA00009437"/>
    </source>
</evidence>
<accession>A0AA50CNJ0</accession>
<dbReference type="Pfam" id="PF00126">
    <property type="entry name" value="HTH_1"/>
    <property type="match status" value="1"/>
</dbReference>
<dbReference type="InterPro" id="IPR000847">
    <property type="entry name" value="LysR_HTH_N"/>
</dbReference>
<dbReference type="Gene3D" id="1.10.10.10">
    <property type="entry name" value="Winged helix-like DNA-binding domain superfamily/Winged helix DNA-binding domain"/>
    <property type="match status" value="1"/>
</dbReference>
<gene>
    <name evidence="5" type="ORF">Q9313_18215</name>
</gene>
<dbReference type="Gene3D" id="3.40.190.290">
    <property type="match status" value="1"/>
</dbReference>
<organism evidence="5 6">
    <name type="scientific">Shinella sumterensis</name>
    <dbReference type="NCBI Taxonomy" id="1967501"/>
    <lineage>
        <taxon>Bacteria</taxon>
        <taxon>Pseudomonadati</taxon>
        <taxon>Pseudomonadota</taxon>
        <taxon>Alphaproteobacteria</taxon>
        <taxon>Hyphomicrobiales</taxon>
        <taxon>Rhizobiaceae</taxon>
        <taxon>Shinella</taxon>
    </lineage>
</organism>
<dbReference type="EMBL" id="CP132303">
    <property type="protein sequence ID" value="WLS00021.1"/>
    <property type="molecule type" value="Genomic_DNA"/>
</dbReference>
<keyword evidence="3" id="KW-0238">DNA-binding</keyword>
<dbReference type="GO" id="GO:0003700">
    <property type="term" value="F:DNA-binding transcription factor activity"/>
    <property type="evidence" value="ECO:0007669"/>
    <property type="project" value="InterPro"/>
</dbReference>
<protein>
    <submittedName>
        <fullName evidence="5">LysR family transcriptional regulator</fullName>
    </submittedName>
</protein>
<dbReference type="SUPFAM" id="SSF46785">
    <property type="entry name" value="Winged helix' DNA-binding domain"/>
    <property type="match status" value="1"/>
</dbReference>
<geneLocation type="plasmid" evidence="5 6">
    <name>unnamed1</name>
</geneLocation>
<dbReference type="SUPFAM" id="SSF53850">
    <property type="entry name" value="Periplasmic binding protein-like II"/>
    <property type="match status" value="1"/>
</dbReference>
<keyword evidence="2" id="KW-0805">Transcription regulation</keyword>
<dbReference type="AlphaFoldDB" id="A0AA50CNJ0"/>
<dbReference type="GO" id="GO:0000976">
    <property type="term" value="F:transcription cis-regulatory region binding"/>
    <property type="evidence" value="ECO:0007669"/>
    <property type="project" value="TreeGrafter"/>
</dbReference>